<gene>
    <name evidence="1" type="ORF">MPC4_190033</name>
</gene>
<dbReference type="EMBL" id="CABFMQ020000075">
    <property type="protein sequence ID" value="VTZ49720.1"/>
    <property type="molecule type" value="Genomic_DNA"/>
</dbReference>
<name>A0A8B6M5X4_METTU</name>
<evidence type="ECO:0000313" key="2">
    <source>
        <dbReference type="Proteomes" id="UP000485880"/>
    </source>
</evidence>
<dbReference type="PANTHER" id="PTHR36931:SF1">
    <property type="entry name" value="UPF0153 PROTEIN YEIW"/>
    <property type="match status" value="1"/>
</dbReference>
<reference evidence="1 2" key="1">
    <citation type="submission" date="2019-05" db="EMBL/GenBank/DDBJ databases">
        <authorList>
            <person name="Farhan Ul Haque M."/>
        </authorList>
    </citation>
    <scope>NUCLEOTIDE SEQUENCE [LARGE SCALE GENOMIC DNA]</scope>
    <source>
        <strain evidence="1">2</strain>
    </source>
</reference>
<protein>
    <recommendedName>
        <fullName evidence="3">Zinc/iron-chelating domain-containing protein</fullName>
    </recommendedName>
</protein>
<keyword evidence="2" id="KW-1185">Reference proteome</keyword>
<comment type="caution">
    <text evidence="1">The sequence shown here is derived from an EMBL/GenBank/DDBJ whole genome shotgun (WGS) entry which is preliminary data.</text>
</comment>
<accession>A0A8B6M5X4</accession>
<proteinExistence type="predicted"/>
<dbReference type="AlphaFoldDB" id="A0A8B6M5X4"/>
<dbReference type="RefSeq" id="WP_174511976.1">
    <property type="nucleotide sequence ID" value="NZ_CABFMQ020000075.1"/>
</dbReference>
<sequence>MLPIPGKACGACSFCCKVLEIVEFEKPAGLLCENCLKSGGCGIYESRPDVCRDYECLWKGDRGLGAPLRPDRVGVILMEDPDSDEYRAVCDPAKPLAWRHPLVFQHLVAMARSGRIVVAKAGLKSWRIRASGETGPCI</sequence>
<evidence type="ECO:0000313" key="1">
    <source>
        <dbReference type="EMBL" id="VTZ49720.1"/>
    </source>
</evidence>
<dbReference type="Proteomes" id="UP000485880">
    <property type="component" value="Unassembled WGS sequence"/>
</dbReference>
<organism evidence="1 2">
    <name type="scientific">Methylocella tundrae</name>
    <dbReference type="NCBI Taxonomy" id="227605"/>
    <lineage>
        <taxon>Bacteria</taxon>
        <taxon>Pseudomonadati</taxon>
        <taxon>Pseudomonadota</taxon>
        <taxon>Alphaproteobacteria</taxon>
        <taxon>Hyphomicrobiales</taxon>
        <taxon>Beijerinckiaceae</taxon>
        <taxon>Methylocella</taxon>
    </lineage>
</organism>
<dbReference type="InterPro" id="IPR052572">
    <property type="entry name" value="UPF0153_domain"/>
</dbReference>
<evidence type="ECO:0008006" key="3">
    <source>
        <dbReference type="Google" id="ProtNLM"/>
    </source>
</evidence>
<dbReference type="PANTHER" id="PTHR36931">
    <property type="entry name" value="UPF0153 PROTEIN YEIW"/>
    <property type="match status" value="1"/>
</dbReference>